<dbReference type="AlphaFoldDB" id="A0A6M8FD09"/>
<evidence type="ECO:0000313" key="2">
    <source>
        <dbReference type="EMBL" id="QKE65201.1"/>
    </source>
</evidence>
<keyword evidence="1" id="KW-0732">Signal</keyword>
<dbReference type="RefSeq" id="WP_173210871.1">
    <property type="nucleotide sequence ID" value="NZ_CP053697.2"/>
</dbReference>
<reference evidence="2" key="1">
    <citation type="submission" date="2020-07" db="EMBL/GenBank/DDBJ databases">
        <title>Nitrate ammonifying Pseudomonas campi sp. nov. isolated from German agricultural grassland.</title>
        <authorList>
            <person name="Timsy T."/>
            <person name="Ulrich A."/>
            <person name="Spanner T."/>
            <person name="Foesel B."/>
            <person name="Kolb S."/>
            <person name="Horn M.A."/>
            <person name="Behrendt U."/>
        </authorList>
    </citation>
    <scope>NUCLEOTIDE SEQUENCE</scope>
    <source>
        <strain evidence="2">S1-A32-2</strain>
    </source>
</reference>
<keyword evidence="3" id="KW-1185">Reference proteome</keyword>
<name>A0A6M8FD09_9GAMM</name>
<dbReference type="KEGG" id="pcam:HNE05_18175"/>
<sequence length="263" mass="28948">MPQPLLSLLLSICLALFCNPASANRTDAAPAHLHQLRLAVLGSLGDFYLLYGIDADPAHSRSLERRMALADVQLALLAESSDVSAIRQPWHSYANLLGELNRRLQQQEDPDGSAIAELIRLNGQLMTQCDALANRLDQPPLPIPDDLTQRGRNLELLLQQITTHYIAYNVGANSLGGDLPAIDQLTEEFDGALKTLLPATPQSHEYQRLLGEIDSKWRYIEPSLRNYQSSAIPSLVNRYGARIIEAIARLPLARAESGASVSR</sequence>
<dbReference type="EMBL" id="CP053697">
    <property type="protein sequence ID" value="QKE65201.1"/>
    <property type="molecule type" value="Genomic_DNA"/>
</dbReference>
<accession>A0A6M8FD09</accession>
<evidence type="ECO:0000256" key="1">
    <source>
        <dbReference type="SAM" id="SignalP"/>
    </source>
</evidence>
<feature type="signal peptide" evidence="1">
    <location>
        <begin position="1"/>
        <end position="23"/>
    </location>
</feature>
<organism evidence="2 3">
    <name type="scientific">Aquipseudomonas campi</name>
    <dbReference type="NCBI Taxonomy" id="2731681"/>
    <lineage>
        <taxon>Bacteria</taxon>
        <taxon>Pseudomonadati</taxon>
        <taxon>Pseudomonadota</taxon>
        <taxon>Gammaproteobacteria</taxon>
        <taxon>Pseudomonadales</taxon>
        <taxon>Pseudomonadaceae</taxon>
        <taxon>Aquipseudomonas</taxon>
    </lineage>
</organism>
<feature type="chain" id="PRO_5026700564" evidence="1">
    <location>
        <begin position="24"/>
        <end position="263"/>
    </location>
</feature>
<proteinExistence type="predicted"/>
<evidence type="ECO:0000313" key="3">
    <source>
        <dbReference type="Proteomes" id="UP000501379"/>
    </source>
</evidence>
<dbReference type="Proteomes" id="UP000501379">
    <property type="component" value="Chromosome"/>
</dbReference>
<gene>
    <name evidence="2" type="ORF">HNE05_18175</name>
</gene>
<protein>
    <submittedName>
        <fullName evidence="2">Uncharacterized protein</fullName>
    </submittedName>
</protein>